<dbReference type="EMBL" id="UINC01056823">
    <property type="protein sequence ID" value="SVB77309.1"/>
    <property type="molecule type" value="Genomic_DNA"/>
</dbReference>
<sequence>MRHRITITLLLGSLCNVLSASAQPIDLKLISALPVSGLDNAQPSGLCWVDGNLYAVSDHHDHTICRLELLEDEAHIEPYITFNAPWSGSWVRGLDFEGLAYRDGSFFIISEATFRVLRVHETGRGLAWVTPSVEKAGSKVGLF</sequence>
<name>A0A382GQQ6_9ZZZZ</name>
<reference evidence="1" key="1">
    <citation type="submission" date="2018-05" db="EMBL/GenBank/DDBJ databases">
        <authorList>
            <person name="Lanie J.A."/>
            <person name="Ng W.-L."/>
            <person name="Kazmierczak K.M."/>
            <person name="Andrzejewski T.M."/>
            <person name="Davidsen T.M."/>
            <person name="Wayne K.J."/>
            <person name="Tettelin H."/>
            <person name="Glass J.I."/>
            <person name="Rusch D."/>
            <person name="Podicherti R."/>
            <person name="Tsui H.-C.T."/>
            <person name="Winkler M.E."/>
        </authorList>
    </citation>
    <scope>NUCLEOTIDE SEQUENCE</scope>
</reference>
<gene>
    <name evidence="1" type="ORF">METZ01_LOCUS230163</name>
</gene>
<evidence type="ECO:0000313" key="1">
    <source>
        <dbReference type="EMBL" id="SVB77309.1"/>
    </source>
</evidence>
<feature type="non-terminal residue" evidence="1">
    <location>
        <position position="143"/>
    </location>
</feature>
<accession>A0A382GQQ6</accession>
<dbReference type="AlphaFoldDB" id="A0A382GQQ6"/>
<organism evidence="1">
    <name type="scientific">marine metagenome</name>
    <dbReference type="NCBI Taxonomy" id="408172"/>
    <lineage>
        <taxon>unclassified sequences</taxon>
        <taxon>metagenomes</taxon>
        <taxon>ecological metagenomes</taxon>
    </lineage>
</organism>
<proteinExistence type="predicted"/>
<protein>
    <recommendedName>
        <fullName evidence="2">Phytase-like domain-containing protein</fullName>
    </recommendedName>
</protein>
<evidence type="ECO:0008006" key="2">
    <source>
        <dbReference type="Google" id="ProtNLM"/>
    </source>
</evidence>